<protein>
    <recommendedName>
        <fullName evidence="3">Transposase</fullName>
    </recommendedName>
</protein>
<comment type="caution">
    <text evidence="1">The sequence shown here is derived from an EMBL/GenBank/DDBJ whole genome shotgun (WGS) entry which is preliminary data.</text>
</comment>
<dbReference type="EMBL" id="JARBJD010000353">
    <property type="protein sequence ID" value="KAK2943291.1"/>
    <property type="molecule type" value="Genomic_DNA"/>
</dbReference>
<reference evidence="1 2" key="1">
    <citation type="journal article" date="2022" name="bioRxiv">
        <title>Genomics of Preaxostyla Flagellates Illuminates Evolutionary Transitions and the Path Towards Mitochondrial Loss.</title>
        <authorList>
            <person name="Novak L.V.F."/>
            <person name="Treitli S.C."/>
            <person name="Pyrih J."/>
            <person name="Halakuc P."/>
            <person name="Pipaliya S.V."/>
            <person name="Vacek V."/>
            <person name="Brzon O."/>
            <person name="Soukal P."/>
            <person name="Eme L."/>
            <person name="Dacks J.B."/>
            <person name="Karnkowska A."/>
            <person name="Elias M."/>
            <person name="Hampl V."/>
        </authorList>
    </citation>
    <scope>NUCLEOTIDE SEQUENCE [LARGE SCALE GENOMIC DNA]</scope>
    <source>
        <strain evidence="1">NAU3</strain>
        <tissue evidence="1">Gut</tissue>
    </source>
</reference>
<organism evidence="1 2">
    <name type="scientific">Blattamonas nauphoetae</name>
    <dbReference type="NCBI Taxonomy" id="2049346"/>
    <lineage>
        <taxon>Eukaryota</taxon>
        <taxon>Metamonada</taxon>
        <taxon>Preaxostyla</taxon>
        <taxon>Oxymonadida</taxon>
        <taxon>Blattamonas</taxon>
    </lineage>
</organism>
<accession>A0ABQ9WUY7</accession>
<dbReference type="Proteomes" id="UP001281761">
    <property type="component" value="Unassembled WGS sequence"/>
</dbReference>
<evidence type="ECO:0000313" key="1">
    <source>
        <dbReference type="EMBL" id="KAK2943291.1"/>
    </source>
</evidence>
<keyword evidence="2" id="KW-1185">Reference proteome</keyword>
<evidence type="ECO:0008006" key="3">
    <source>
        <dbReference type="Google" id="ProtNLM"/>
    </source>
</evidence>
<gene>
    <name evidence="1" type="ORF">BLNAU_21768</name>
</gene>
<sequence>MKNCQKVLNRRQIPDRLAKLGRQTVQDALTARRGLSGSVVIDGGTLWHLHFLLTIFVAPQTTFEPLLIHTSNAKNDLNSLFYAIFASDSAAILSKHGIKVVAFVADNALALQNGLRIVSQTRIDPSCWQMS</sequence>
<proteinExistence type="predicted"/>
<name>A0ABQ9WUY7_9EUKA</name>
<evidence type="ECO:0000313" key="2">
    <source>
        <dbReference type="Proteomes" id="UP001281761"/>
    </source>
</evidence>